<dbReference type="CDD" id="cd11614">
    <property type="entry name" value="SAF_CpaB_FlgA_like"/>
    <property type="match status" value="1"/>
</dbReference>
<dbReference type="InterPro" id="IPR039246">
    <property type="entry name" value="Flagellar_FlgA"/>
</dbReference>
<keyword evidence="3" id="KW-1185">Reference proteome</keyword>
<feature type="domain" description="Flagella basal body P-ring formation protein FlgA SAF" evidence="1">
    <location>
        <begin position="240"/>
        <end position="360"/>
    </location>
</feature>
<dbReference type="InterPro" id="IPR017585">
    <property type="entry name" value="SAF_FlgA"/>
</dbReference>
<evidence type="ECO:0000313" key="3">
    <source>
        <dbReference type="Proteomes" id="UP000319143"/>
    </source>
</evidence>
<dbReference type="PANTHER" id="PTHR36307">
    <property type="entry name" value="FLAGELLA BASAL BODY P-RING FORMATION PROTEIN FLGA"/>
    <property type="match status" value="1"/>
</dbReference>
<dbReference type="Pfam" id="PF13144">
    <property type="entry name" value="ChapFlgA"/>
    <property type="match status" value="1"/>
</dbReference>
<dbReference type="Proteomes" id="UP000319143">
    <property type="component" value="Unassembled WGS sequence"/>
</dbReference>
<dbReference type="AlphaFoldDB" id="A0A5C6DE52"/>
<proteinExistence type="predicted"/>
<protein>
    <submittedName>
        <fullName evidence="2">Flagellar basal body P-ring biosynthesis protein FlgA</fullName>
    </submittedName>
</protein>
<evidence type="ECO:0000313" key="2">
    <source>
        <dbReference type="EMBL" id="TWU34465.1"/>
    </source>
</evidence>
<reference evidence="2 3" key="1">
    <citation type="submission" date="2019-02" db="EMBL/GenBank/DDBJ databases">
        <title>Deep-cultivation of Planctomycetes and their phenomic and genomic characterization uncovers novel biology.</title>
        <authorList>
            <person name="Wiegand S."/>
            <person name="Jogler M."/>
            <person name="Boedeker C."/>
            <person name="Pinto D."/>
            <person name="Vollmers J."/>
            <person name="Rivas-Marin E."/>
            <person name="Kohn T."/>
            <person name="Peeters S.H."/>
            <person name="Heuer A."/>
            <person name="Rast P."/>
            <person name="Oberbeckmann S."/>
            <person name="Bunk B."/>
            <person name="Jeske O."/>
            <person name="Meyerdierks A."/>
            <person name="Storesund J.E."/>
            <person name="Kallscheuer N."/>
            <person name="Luecker S."/>
            <person name="Lage O.M."/>
            <person name="Pohl T."/>
            <person name="Merkel B.J."/>
            <person name="Hornburger P."/>
            <person name="Mueller R.-W."/>
            <person name="Bruemmer F."/>
            <person name="Labrenz M."/>
            <person name="Spormann A.M."/>
            <person name="Op Den Camp H."/>
            <person name="Overmann J."/>
            <person name="Amann R."/>
            <person name="Jetten M.S.M."/>
            <person name="Mascher T."/>
            <person name="Medema M.H."/>
            <person name="Devos D.P."/>
            <person name="Kaster A.-K."/>
            <person name="Ovreas L."/>
            <person name="Rohde M."/>
            <person name="Galperin M.Y."/>
            <person name="Jogler C."/>
        </authorList>
    </citation>
    <scope>NUCLEOTIDE SEQUENCE [LARGE SCALE GENOMIC DNA]</scope>
    <source>
        <strain evidence="2 3">Poly41</strain>
    </source>
</reference>
<dbReference type="PANTHER" id="PTHR36307:SF1">
    <property type="entry name" value="FLAGELLA BASAL BODY P-RING FORMATION PROTEIN FLGA"/>
    <property type="match status" value="1"/>
</dbReference>
<keyword evidence="2" id="KW-0282">Flagellum</keyword>
<dbReference type="EMBL" id="SJPV01000008">
    <property type="protein sequence ID" value="TWU34465.1"/>
    <property type="molecule type" value="Genomic_DNA"/>
</dbReference>
<dbReference type="GO" id="GO:0044780">
    <property type="term" value="P:bacterial-type flagellum assembly"/>
    <property type="evidence" value="ECO:0007669"/>
    <property type="project" value="InterPro"/>
</dbReference>
<evidence type="ECO:0000259" key="1">
    <source>
        <dbReference type="Pfam" id="PF13144"/>
    </source>
</evidence>
<gene>
    <name evidence="2" type="ORF">Poly41_46130</name>
</gene>
<organism evidence="2 3">
    <name type="scientific">Novipirellula artificiosorum</name>
    <dbReference type="NCBI Taxonomy" id="2528016"/>
    <lineage>
        <taxon>Bacteria</taxon>
        <taxon>Pseudomonadati</taxon>
        <taxon>Planctomycetota</taxon>
        <taxon>Planctomycetia</taxon>
        <taxon>Pirellulales</taxon>
        <taxon>Pirellulaceae</taxon>
        <taxon>Novipirellula</taxon>
    </lineage>
</organism>
<dbReference type="NCBIfam" id="TIGR03170">
    <property type="entry name" value="flgA_cterm"/>
    <property type="match status" value="1"/>
</dbReference>
<keyword evidence="2" id="KW-0969">Cilium</keyword>
<dbReference type="Gene3D" id="2.30.30.760">
    <property type="match status" value="1"/>
</dbReference>
<comment type="caution">
    <text evidence="2">The sequence shown here is derived from an EMBL/GenBank/DDBJ whole genome shotgun (WGS) entry which is preliminary data.</text>
</comment>
<name>A0A5C6DE52_9BACT</name>
<sequence length="368" mass="40243">MIAAAAFGMLGVTPHTFAQTASLVPVRKPSTQNTTIGQDTSWTFRMKPDVIVESPIVRLSDVIVPLDPNTPGWPRLARTAVGLVPVDGTPMQVDRDRLSKVIEHTEATPRTIHWVGSNRSQVHYEQGNPSRSQAVQQTQYRVAVDADTPAIDLAFAERIIRWIKQTIDRDDRDFQDRYELTIDPTQPAMHGLVRARGIQQATFVSGIQEGEVVLRVVSLGLEGPIEAELVATIVANPVAIVPTRSIRSGVRLGPGDLTKQPIPLAEWDDAYYTDVSDLIGTESKGSLRASEPIRYGSVGKPTLVRRGDLLEVRVINGAISVTTNAKAQCDGSESDLIEIETLDPRKRLVARVVSSGLVEIVTRAPRTE</sequence>
<keyword evidence="2" id="KW-0966">Cell projection</keyword>
<accession>A0A5C6DE52</accession>